<dbReference type="InterPro" id="IPR036908">
    <property type="entry name" value="RlpA-like_sf"/>
</dbReference>
<evidence type="ECO:0000256" key="3">
    <source>
        <dbReference type="SAM" id="SignalP"/>
    </source>
</evidence>
<keyword evidence="6" id="KW-1185">Reference proteome</keyword>
<proteinExistence type="predicted"/>
<feature type="compositionally biased region" description="Pro residues" evidence="2">
    <location>
        <begin position="136"/>
        <end position="166"/>
    </location>
</feature>
<dbReference type="Pfam" id="PF03330">
    <property type="entry name" value="DPBB_1"/>
    <property type="match status" value="1"/>
</dbReference>
<protein>
    <recommendedName>
        <fullName evidence="4">RlpA-like protein double-psi beta-barrel domain-containing protein</fullName>
    </recommendedName>
</protein>
<organism evidence="5 6">
    <name type="scientific">Hohenbuehelia grisea</name>
    <dbReference type="NCBI Taxonomy" id="104357"/>
    <lineage>
        <taxon>Eukaryota</taxon>
        <taxon>Fungi</taxon>
        <taxon>Dikarya</taxon>
        <taxon>Basidiomycota</taxon>
        <taxon>Agaricomycotina</taxon>
        <taxon>Agaricomycetes</taxon>
        <taxon>Agaricomycetidae</taxon>
        <taxon>Agaricales</taxon>
        <taxon>Pleurotineae</taxon>
        <taxon>Pleurotaceae</taxon>
        <taxon>Hohenbuehelia</taxon>
    </lineage>
</organism>
<evidence type="ECO:0000256" key="2">
    <source>
        <dbReference type="SAM" id="MobiDB-lite"/>
    </source>
</evidence>
<dbReference type="Gene3D" id="2.40.40.10">
    <property type="entry name" value="RlpA-like domain"/>
    <property type="match status" value="1"/>
</dbReference>
<dbReference type="CDD" id="cd22191">
    <property type="entry name" value="DPBB_RlpA_EXP_N-like"/>
    <property type="match status" value="1"/>
</dbReference>
<name>A0ABR3ITL5_9AGAR</name>
<gene>
    <name evidence="5" type="ORF">HGRIS_012786</name>
</gene>
<dbReference type="InterPro" id="IPR009009">
    <property type="entry name" value="RlpA-like_DPBB"/>
</dbReference>
<comment type="caution">
    <text evidence="5">The sequence shown here is derived from an EMBL/GenBank/DDBJ whole genome shotgun (WGS) entry which is preliminary data.</text>
</comment>
<feature type="domain" description="RlpA-like protein double-psi beta-barrel" evidence="4">
    <location>
        <begin position="213"/>
        <end position="306"/>
    </location>
</feature>
<accession>A0ABR3ITL5</accession>
<keyword evidence="1 3" id="KW-0732">Signal</keyword>
<evidence type="ECO:0000313" key="6">
    <source>
        <dbReference type="Proteomes" id="UP001556367"/>
    </source>
</evidence>
<dbReference type="SUPFAM" id="SSF50685">
    <property type="entry name" value="Barwin-like endoglucanases"/>
    <property type="match status" value="1"/>
</dbReference>
<dbReference type="EMBL" id="JASNQZ010000015">
    <property type="protein sequence ID" value="KAL0946584.1"/>
    <property type="molecule type" value="Genomic_DNA"/>
</dbReference>
<evidence type="ECO:0000256" key="1">
    <source>
        <dbReference type="ARBA" id="ARBA00022729"/>
    </source>
</evidence>
<evidence type="ECO:0000313" key="5">
    <source>
        <dbReference type="EMBL" id="KAL0946584.1"/>
    </source>
</evidence>
<evidence type="ECO:0000259" key="4">
    <source>
        <dbReference type="Pfam" id="PF03330"/>
    </source>
</evidence>
<feature type="compositionally biased region" description="Pro residues" evidence="2">
    <location>
        <begin position="174"/>
        <end position="195"/>
    </location>
</feature>
<dbReference type="InterPro" id="IPR051477">
    <property type="entry name" value="Expansin_CellWall"/>
</dbReference>
<dbReference type="Proteomes" id="UP001556367">
    <property type="component" value="Unassembled WGS sequence"/>
</dbReference>
<feature type="signal peptide" evidence="3">
    <location>
        <begin position="1"/>
        <end position="20"/>
    </location>
</feature>
<dbReference type="PANTHER" id="PTHR31836">
    <property type="match status" value="1"/>
</dbReference>
<feature type="region of interest" description="Disordered" evidence="2">
    <location>
        <begin position="85"/>
        <end position="202"/>
    </location>
</feature>
<dbReference type="PRINTS" id="PR01217">
    <property type="entry name" value="PRICHEXTENSN"/>
</dbReference>
<dbReference type="PANTHER" id="PTHR31836:SF24">
    <property type="entry name" value="RLPA-LIKE PROTEIN DOUBLE-PSI BETA-BARREL DOMAIN-CONTAINING PROTEIN"/>
    <property type="match status" value="1"/>
</dbReference>
<feature type="chain" id="PRO_5046147667" description="RlpA-like protein double-psi beta-barrel domain-containing protein" evidence="3">
    <location>
        <begin position="21"/>
        <end position="310"/>
    </location>
</feature>
<reference evidence="6" key="1">
    <citation type="submission" date="2024-06" db="EMBL/GenBank/DDBJ databases">
        <title>Multi-omics analyses provide insights into the biosynthesis of the anticancer antibiotic pleurotin in Hohenbuehelia grisea.</title>
        <authorList>
            <person name="Weaver J.A."/>
            <person name="Alberti F."/>
        </authorList>
    </citation>
    <scope>NUCLEOTIDE SEQUENCE [LARGE SCALE GENOMIC DNA]</scope>
    <source>
        <strain evidence="6">T-177</strain>
    </source>
</reference>
<sequence>MFSILAQAAIAFLAVSSVDALVVPRKASPPGWATNYLEPYEVYHTRYLALQCHKQHKSAFFDDCCHPLLATETLLTARKPYCTPSPSASSSAHLAEPTSTVKTPADDGEDCEDDDDFFSDEDDCSDDDDNSDAPSTPAPQPAPTPAPATPKAPTQAPAPAPPPKAPEAPKPEPAKPAPAPPAPTPKAPEPAPSPKPDGGITGIIGDLIGGGFATFFYQNGVAGACGIKHQDTDLVAAMDFRRYGDLSKQSDLCGKKVKITNPKNKKTVTATIADACPTCENKNSIDLSKAAFLAIATEAEGMVPIEWAFA</sequence>
<feature type="compositionally biased region" description="Acidic residues" evidence="2">
    <location>
        <begin position="106"/>
        <end position="131"/>
    </location>
</feature>